<name>A0A1E8BKV0_BACMY</name>
<sequence>MQNSTCDKCGSTNLKEGKVGYGFHAYIYENIASTIFKGGKRSKLLTTFCLDCGEVISFRVEEPSVFKK</sequence>
<gene>
    <name evidence="1" type="ORF">BWGOE11_34540</name>
</gene>
<organism evidence="1 2">
    <name type="scientific">Bacillus mycoides</name>
    <dbReference type="NCBI Taxonomy" id="1405"/>
    <lineage>
        <taxon>Bacteria</taxon>
        <taxon>Bacillati</taxon>
        <taxon>Bacillota</taxon>
        <taxon>Bacilli</taxon>
        <taxon>Bacillales</taxon>
        <taxon>Bacillaceae</taxon>
        <taxon>Bacillus</taxon>
        <taxon>Bacillus cereus group</taxon>
    </lineage>
</organism>
<proteinExistence type="predicted"/>
<protein>
    <submittedName>
        <fullName evidence="1">Uncharacterized protein</fullName>
    </submittedName>
</protein>
<comment type="caution">
    <text evidence="1">The sequence shown here is derived from an EMBL/GenBank/DDBJ whole genome shotgun (WGS) entry which is preliminary data.</text>
</comment>
<evidence type="ECO:0000313" key="1">
    <source>
        <dbReference type="EMBL" id="OFD90163.1"/>
    </source>
</evidence>
<dbReference type="RefSeq" id="WP_002203066.1">
    <property type="nucleotide sequence ID" value="NZ_LXLX01000044.1"/>
</dbReference>
<dbReference type="PATRIC" id="fig|86662.28.peg.3567"/>
<dbReference type="Proteomes" id="UP000175835">
    <property type="component" value="Unassembled WGS sequence"/>
</dbReference>
<dbReference type="EMBL" id="LXLX01000044">
    <property type="protein sequence ID" value="OFD90163.1"/>
    <property type="molecule type" value="Genomic_DNA"/>
</dbReference>
<accession>A0A1E8BKV0</accession>
<evidence type="ECO:0000313" key="2">
    <source>
        <dbReference type="Proteomes" id="UP000175835"/>
    </source>
</evidence>
<reference evidence="1 2" key="1">
    <citation type="submission" date="2016-05" db="EMBL/GenBank/DDBJ databases">
        <title>Bacillus thuringiensis and Bacillus weihenstephanensis as novel biocontrol agents of wilt causing Verticillium species.</title>
        <authorList>
            <person name="Hollensteiner J."/>
            <person name="Wemheuer F."/>
            <person name="Harting R."/>
            <person name="Kolarzyk A."/>
            <person name="Diaz-Valerio S."/>
            <person name="Poehlein A."/>
            <person name="Brzuszkiewicz E."/>
            <person name="Nesemann K."/>
            <person name="Braus-Stromeyer S."/>
            <person name="Braus G."/>
            <person name="Daniel R."/>
            <person name="Liesegang H."/>
        </authorList>
    </citation>
    <scope>NUCLEOTIDE SEQUENCE [LARGE SCALE GENOMIC DNA]</scope>
    <source>
        <strain evidence="1 2">GOE11</strain>
    </source>
</reference>
<dbReference type="AlphaFoldDB" id="A0A1E8BKV0"/>